<feature type="domain" description="B12-binding" evidence="6">
    <location>
        <begin position="36"/>
        <end position="125"/>
    </location>
</feature>
<evidence type="ECO:0000259" key="6">
    <source>
        <dbReference type="Pfam" id="PF02310"/>
    </source>
</evidence>
<dbReference type="InterPro" id="IPR051198">
    <property type="entry name" value="BchE-like"/>
</dbReference>
<dbReference type="Gene3D" id="3.40.50.280">
    <property type="entry name" value="Cobalamin-binding domain"/>
    <property type="match status" value="1"/>
</dbReference>
<comment type="cofactor">
    <cofactor evidence="1">
        <name>[4Fe-4S] cluster</name>
        <dbReference type="ChEBI" id="CHEBI:49883"/>
    </cofactor>
</comment>
<keyword evidence="4" id="KW-0408">Iron</keyword>
<evidence type="ECO:0000256" key="1">
    <source>
        <dbReference type="ARBA" id="ARBA00001966"/>
    </source>
</evidence>
<dbReference type="InterPro" id="IPR006158">
    <property type="entry name" value="Cobalamin-bd"/>
</dbReference>
<name>A0A6N7J1B4_9FIRM</name>
<accession>A0A6N7J1B4</accession>
<proteinExistence type="predicted"/>
<reference evidence="7" key="1">
    <citation type="journal article" date="2020" name="Appl. Environ. Microbiol.">
        <title>Medium-Chain Fatty Acid Synthesis by 'Candidatus Weimeria bifida' gen. nov., sp. nov., and 'Candidatus Pseudoramibacter fermentans' sp. nov.</title>
        <authorList>
            <person name="Scarborough M.J."/>
            <person name="Myers K.S."/>
            <person name="Donohue T.J."/>
            <person name="Noguera D.R."/>
        </authorList>
    </citation>
    <scope>NUCLEOTIDE SEQUENCE</scope>
    <source>
        <strain evidence="7">LCO1.1</strain>
    </source>
</reference>
<sequence length="133" mass="14600">MKIVFITPTTALRRFPIYRAGGKIYGQSNSITGPLILGGILKRAGHDVSVYEELNGGVNYRKLLKDTDVFCFSIMTSNALRAYELADMVHEKSSARVIMGGMHATVLPEECLEHADQVITGEGEKDSAHDSQQ</sequence>
<dbReference type="Pfam" id="PF02310">
    <property type="entry name" value="B12-binding"/>
    <property type="match status" value="1"/>
</dbReference>
<organism evidence="7 8">
    <name type="scientific">Candidatus Weimeria bifida</name>
    <dbReference type="NCBI Taxonomy" id="2599074"/>
    <lineage>
        <taxon>Bacteria</taxon>
        <taxon>Bacillati</taxon>
        <taxon>Bacillota</taxon>
        <taxon>Clostridia</taxon>
        <taxon>Lachnospirales</taxon>
        <taxon>Lachnospiraceae</taxon>
        <taxon>Candidatus Weimeria</taxon>
    </lineage>
</organism>
<dbReference type="Proteomes" id="UP000460257">
    <property type="component" value="Unassembled WGS sequence"/>
</dbReference>
<dbReference type="PANTHER" id="PTHR43409">
    <property type="entry name" value="ANAEROBIC MAGNESIUM-PROTOPORPHYRIN IX MONOMETHYL ESTER CYCLASE-RELATED"/>
    <property type="match status" value="1"/>
</dbReference>
<evidence type="ECO:0000256" key="5">
    <source>
        <dbReference type="ARBA" id="ARBA00023014"/>
    </source>
</evidence>
<dbReference type="PANTHER" id="PTHR43409:SF4">
    <property type="entry name" value="RADICAL SAM SUPERFAMILY PROTEIN"/>
    <property type="match status" value="1"/>
</dbReference>
<evidence type="ECO:0000313" key="8">
    <source>
        <dbReference type="Proteomes" id="UP000460257"/>
    </source>
</evidence>
<dbReference type="AlphaFoldDB" id="A0A6N7J1B4"/>
<keyword evidence="3" id="KW-0479">Metal-binding</keyword>
<evidence type="ECO:0000256" key="4">
    <source>
        <dbReference type="ARBA" id="ARBA00023004"/>
    </source>
</evidence>
<dbReference type="GO" id="GO:0031419">
    <property type="term" value="F:cobalamin binding"/>
    <property type="evidence" value="ECO:0007669"/>
    <property type="project" value="InterPro"/>
</dbReference>
<dbReference type="GO" id="GO:0051536">
    <property type="term" value="F:iron-sulfur cluster binding"/>
    <property type="evidence" value="ECO:0007669"/>
    <property type="project" value="UniProtKB-KW"/>
</dbReference>
<evidence type="ECO:0000256" key="3">
    <source>
        <dbReference type="ARBA" id="ARBA00022723"/>
    </source>
</evidence>
<keyword evidence="5" id="KW-0411">Iron-sulfur</keyword>
<keyword evidence="8" id="KW-1185">Reference proteome</keyword>
<dbReference type="EMBL" id="VOGC01000006">
    <property type="protein sequence ID" value="MQN01835.1"/>
    <property type="molecule type" value="Genomic_DNA"/>
</dbReference>
<gene>
    <name evidence="7" type="ORF">FRC54_07935</name>
</gene>
<protein>
    <recommendedName>
        <fullName evidence="6">B12-binding domain-containing protein</fullName>
    </recommendedName>
</protein>
<comment type="caution">
    <text evidence="7">The sequence shown here is derived from an EMBL/GenBank/DDBJ whole genome shotgun (WGS) entry which is preliminary data.</text>
</comment>
<evidence type="ECO:0000313" key="7">
    <source>
        <dbReference type="EMBL" id="MQN01835.1"/>
    </source>
</evidence>
<dbReference type="GO" id="GO:0046872">
    <property type="term" value="F:metal ion binding"/>
    <property type="evidence" value="ECO:0007669"/>
    <property type="project" value="UniProtKB-KW"/>
</dbReference>
<evidence type="ECO:0000256" key="2">
    <source>
        <dbReference type="ARBA" id="ARBA00022691"/>
    </source>
</evidence>
<keyword evidence="2" id="KW-0949">S-adenosyl-L-methionine</keyword>